<organism evidence="6 7">
    <name type="scientific">Pseudidiomarina taiwanensis</name>
    <dbReference type="NCBI Taxonomy" id="337250"/>
    <lineage>
        <taxon>Bacteria</taxon>
        <taxon>Pseudomonadati</taxon>
        <taxon>Pseudomonadota</taxon>
        <taxon>Gammaproteobacteria</taxon>
        <taxon>Alteromonadales</taxon>
        <taxon>Idiomarinaceae</taxon>
        <taxon>Pseudidiomarina</taxon>
    </lineage>
</organism>
<dbReference type="EMBL" id="PIQG01000005">
    <property type="protein sequence ID" value="RUO75629.1"/>
    <property type="molecule type" value="Genomic_DNA"/>
</dbReference>
<dbReference type="InterPro" id="IPR011712">
    <property type="entry name" value="Sig_transdc_His_kin_sub3_dim/P"/>
</dbReference>
<dbReference type="InterPro" id="IPR050482">
    <property type="entry name" value="Sensor_HK_TwoCompSys"/>
</dbReference>
<keyword evidence="7" id="KW-1185">Reference proteome</keyword>
<feature type="transmembrane region" description="Helical" evidence="4">
    <location>
        <begin position="140"/>
        <end position="158"/>
    </location>
</feature>
<dbReference type="GO" id="GO:0046983">
    <property type="term" value="F:protein dimerization activity"/>
    <property type="evidence" value="ECO:0007669"/>
    <property type="project" value="InterPro"/>
</dbReference>
<evidence type="ECO:0000313" key="6">
    <source>
        <dbReference type="EMBL" id="RUO75629.1"/>
    </source>
</evidence>
<protein>
    <recommendedName>
        <fullName evidence="5">Signal transduction histidine kinase subgroup 3 dimerisation and phosphoacceptor domain-containing protein</fullName>
    </recommendedName>
</protein>
<dbReference type="GO" id="GO:0016020">
    <property type="term" value="C:membrane"/>
    <property type="evidence" value="ECO:0007669"/>
    <property type="project" value="InterPro"/>
</dbReference>
<feature type="transmembrane region" description="Helical" evidence="4">
    <location>
        <begin position="15"/>
        <end position="35"/>
    </location>
</feature>
<dbReference type="CDD" id="cd16917">
    <property type="entry name" value="HATPase_UhpB-NarQ-NarX-like"/>
    <property type="match status" value="1"/>
</dbReference>
<accession>A0A432ZCK2</accession>
<gene>
    <name evidence="6" type="ORF">CWI83_09610</name>
</gene>
<evidence type="ECO:0000259" key="5">
    <source>
        <dbReference type="Pfam" id="PF07730"/>
    </source>
</evidence>
<evidence type="ECO:0000256" key="3">
    <source>
        <dbReference type="ARBA" id="ARBA00023012"/>
    </source>
</evidence>
<dbReference type="PANTHER" id="PTHR24421">
    <property type="entry name" value="NITRATE/NITRITE SENSOR PROTEIN NARX-RELATED"/>
    <property type="match status" value="1"/>
</dbReference>
<dbReference type="GO" id="GO:0000155">
    <property type="term" value="F:phosphorelay sensor kinase activity"/>
    <property type="evidence" value="ECO:0007669"/>
    <property type="project" value="InterPro"/>
</dbReference>
<dbReference type="AlphaFoldDB" id="A0A432ZCK2"/>
<evidence type="ECO:0000256" key="4">
    <source>
        <dbReference type="SAM" id="Phobius"/>
    </source>
</evidence>
<keyword evidence="1" id="KW-0808">Transferase</keyword>
<dbReference type="Pfam" id="PF07730">
    <property type="entry name" value="HisKA_3"/>
    <property type="match status" value="1"/>
</dbReference>
<reference evidence="6 7" key="1">
    <citation type="journal article" date="2011" name="Front. Microbiol.">
        <title>Genomic signatures of strain selection and enhancement in Bacillus atrophaeus var. globigii, a historical biowarfare simulant.</title>
        <authorList>
            <person name="Gibbons H.S."/>
            <person name="Broomall S.M."/>
            <person name="McNew L.A."/>
            <person name="Daligault H."/>
            <person name="Chapman C."/>
            <person name="Bruce D."/>
            <person name="Karavis M."/>
            <person name="Krepps M."/>
            <person name="McGregor P.A."/>
            <person name="Hong C."/>
            <person name="Park K.H."/>
            <person name="Akmal A."/>
            <person name="Feldman A."/>
            <person name="Lin J.S."/>
            <person name="Chang W.E."/>
            <person name="Higgs B.W."/>
            <person name="Demirev P."/>
            <person name="Lindquist J."/>
            <person name="Liem A."/>
            <person name="Fochler E."/>
            <person name="Read T.D."/>
            <person name="Tapia R."/>
            <person name="Johnson S."/>
            <person name="Bishop-Lilly K.A."/>
            <person name="Detter C."/>
            <person name="Han C."/>
            <person name="Sozhamannan S."/>
            <person name="Rosenzweig C.N."/>
            <person name="Skowronski E.W."/>
        </authorList>
    </citation>
    <scope>NUCLEOTIDE SEQUENCE [LARGE SCALE GENOMIC DNA]</scope>
    <source>
        <strain evidence="6 7">PIT1</strain>
    </source>
</reference>
<name>A0A432ZCK2_9GAMM</name>
<dbReference type="PANTHER" id="PTHR24421:SF59">
    <property type="entry name" value="OXYGEN SENSOR HISTIDINE KINASE NREB"/>
    <property type="match status" value="1"/>
</dbReference>
<feature type="domain" description="Signal transduction histidine kinase subgroup 3 dimerisation and phosphoacceptor" evidence="5">
    <location>
        <begin position="193"/>
        <end position="255"/>
    </location>
</feature>
<keyword evidence="4" id="KW-0812">Transmembrane</keyword>
<evidence type="ECO:0000313" key="7">
    <source>
        <dbReference type="Proteomes" id="UP000288279"/>
    </source>
</evidence>
<dbReference type="RefSeq" id="WP_126828471.1">
    <property type="nucleotide sequence ID" value="NZ_PIQG01000005.1"/>
</dbReference>
<keyword evidence="2" id="KW-0418">Kinase</keyword>
<comment type="caution">
    <text evidence="6">The sequence shown here is derived from an EMBL/GenBank/DDBJ whole genome shotgun (WGS) entry which is preliminary data.</text>
</comment>
<dbReference type="Gene3D" id="1.20.5.1930">
    <property type="match status" value="1"/>
</dbReference>
<keyword evidence="4" id="KW-0472">Membrane</keyword>
<dbReference type="InterPro" id="IPR036890">
    <property type="entry name" value="HATPase_C_sf"/>
</dbReference>
<dbReference type="Proteomes" id="UP000288279">
    <property type="component" value="Unassembled WGS sequence"/>
</dbReference>
<dbReference type="OrthoDB" id="9797605at2"/>
<evidence type="ECO:0000256" key="2">
    <source>
        <dbReference type="ARBA" id="ARBA00022777"/>
    </source>
</evidence>
<feature type="transmembrane region" description="Helical" evidence="4">
    <location>
        <begin position="74"/>
        <end position="103"/>
    </location>
</feature>
<evidence type="ECO:0000256" key="1">
    <source>
        <dbReference type="ARBA" id="ARBA00022679"/>
    </source>
</evidence>
<sequence>MKRKKLNFKITSDQLSGLGTVVLVGGIDLWSLVTFQDLSPTVIFSLASCYFVFALLFSLLTSNDELTGKDKTTWLLLIGQFLAVNLVMYISPNMFTAILLVIWMAQLPYIMPFKLALWLSPLLTAIAWYSHAIAWGGDTLIFNALLFYSFNIFAMLMMESRRNAEFQTERAERGNRELVAMQSLMQEASKQDERLRIARDIHDLVGHHLTALTLQLQVLGRTVPETSKKEVEQTHAIAKLLLADVREAVSDIREHDYLDLKVALSQISERIQGVKVLLDIPERVAVLDLKQGMAVLRGVQEAITNSVRHGRANEVRIEVRQNKELLTVCVEDNGSSSKPFIAGNGITGMTERFEQLRGHVQAGPSEKGFVVKLVLPLMRTS</sequence>
<dbReference type="SUPFAM" id="SSF55874">
    <property type="entry name" value="ATPase domain of HSP90 chaperone/DNA topoisomerase II/histidine kinase"/>
    <property type="match status" value="1"/>
</dbReference>
<proteinExistence type="predicted"/>
<keyword evidence="3" id="KW-0902">Two-component regulatory system</keyword>
<keyword evidence="4" id="KW-1133">Transmembrane helix</keyword>
<dbReference type="Gene3D" id="3.30.565.10">
    <property type="entry name" value="Histidine kinase-like ATPase, C-terminal domain"/>
    <property type="match status" value="1"/>
</dbReference>
<feature type="transmembrane region" description="Helical" evidence="4">
    <location>
        <begin position="42"/>
        <end position="62"/>
    </location>
</feature>